<keyword evidence="5" id="KW-0997">Cell inner membrane</keyword>
<dbReference type="GO" id="GO:0005886">
    <property type="term" value="C:plasma membrane"/>
    <property type="evidence" value="ECO:0007669"/>
    <property type="project" value="UniProtKB-SubCell"/>
</dbReference>
<comment type="subcellular location">
    <subcellularLocation>
        <location evidence="1">Cell membrane</location>
        <topology evidence="1">Peripheral membrane protein</topology>
    </subcellularLocation>
</comment>
<evidence type="ECO:0000256" key="3">
    <source>
        <dbReference type="ARBA" id="ARBA00022448"/>
    </source>
</evidence>
<accession>A0A8A0RJU1</accession>
<evidence type="ECO:0000256" key="8">
    <source>
        <dbReference type="ARBA" id="ARBA00022967"/>
    </source>
</evidence>
<dbReference type="InterPro" id="IPR003439">
    <property type="entry name" value="ABC_transporter-like_ATP-bd"/>
</dbReference>
<proteinExistence type="inferred from homology"/>
<evidence type="ECO:0000256" key="5">
    <source>
        <dbReference type="ARBA" id="ARBA00022519"/>
    </source>
</evidence>
<dbReference type="GO" id="GO:0015833">
    <property type="term" value="P:peptide transport"/>
    <property type="evidence" value="ECO:0007669"/>
    <property type="project" value="InterPro"/>
</dbReference>
<dbReference type="GO" id="GO:0005524">
    <property type="term" value="F:ATP binding"/>
    <property type="evidence" value="ECO:0007669"/>
    <property type="project" value="UniProtKB-KW"/>
</dbReference>
<evidence type="ECO:0000256" key="4">
    <source>
        <dbReference type="ARBA" id="ARBA00022475"/>
    </source>
</evidence>
<dbReference type="GO" id="GO:0016887">
    <property type="term" value="F:ATP hydrolysis activity"/>
    <property type="evidence" value="ECO:0007669"/>
    <property type="project" value="InterPro"/>
</dbReference>
<dbReference type="Pfam" id="PF08352">
    <property type="entry name" value="oligo_HPY"/>
    <property type="match status" value="1"/>
</dbReference>
<dbReference type="PANTHER" id="PTHR43297:SF14">
    <property type="entry name" value="ATPASE AAA-TYPE CORE DOMAIN-CONTAINING PROTEIN"/>
    <property type="match status" value="1"/>
</dbReference>
<evidence type="ECO:0000259" key="10">
    <source>
        <dbReference type="PROSITE" id="PS50893"/>
    </source>
</evidence>
<dbReference type="InterPro" id="IPR013563">
    <property type="entry name" value="Oligopep_ABC_C"/>
</dbReference>
<keyword evidence="7 11" id="KW-0067">ATP-binding</keyword>
<dbReference type="InterPro" id="IPR017871">
    <property type="entry name" value="ABC_transporter-like_CS"/>
</dbReference>
<evidence type="ECO:0000256" key="1">
    <source>
        <dbReference type="ARBA" id="ARBA00004202"/>
    </source>
</evidence>
<evidence type="ECO:0000313" key="12">
    <source>
        <dbReference type="Proteomes" id="UP000662904"/>
    </source>
</evidence>
<dbReference type="CDD" id="cd03257">
    <property type="entry name" value="ABC_NikE_OppD_transporters"/>
    <property type="match status" value="1"/>
</dbReference>
<evidence type="ECO:0000256" key="2">
    <source>
        <dbReference type="ARBA" id="ARBA00005417"/>
    </source>
</evidence>
<dbReference type="PROSITE" id="PS00211">
    <property type="entry name" value="ABC_TRANSPORTER_1"/>
    <property type="match status" value="1"/>
</dbReference>
<dbReference type="PANTHER" id="PTHR43297">
    <property type="entry name" value="OLIGOPEPTIDE TRANSPORT ATP-BINDING PROTEIN APPD"/>
    <property type="match status" value="1"/>
</dbReference>
<sequence>MTRRQDDYRGETMMNNPLLEIRNLKVNFTTYYGPASVLDLEYLSIYKGETFGLAGESGSGKSTAALSIFKLIPSPPAKIEDGEILYNNEDLFKKSENEMRGIRGKKLSMIFQDPMSSLNPVFTVGQQITRVILEHEKVSKKQAYHRALELFELVKLPDPENTFKKYPHELSGGMRQRVVIAMALSCGAEFLVADEPTRALDVTIQAGILNLLKELKQKTGLTILFIANSLGVIAQMCERVGLLYAGQIVEIGRVSDVFKKPIHPYTSALIEAVPKPSQREKPLAVTKGFPPNPTKMPTGCRFYPRCSKATDRCKESRPRMIEIEEGHWVSCHHAGKGEN</sequence>
<protein>
    <submittedName>
        <fullName evidence="11">Oligopeptide transport ATP-binding protein OppD</fullName>
    </submittedName>
</protein>
<dbReference type="InterPro" id="IPR050388">
    <property type="entry name" value="ABC_Ni/Peptide_Import"/>
</dbReference>
<comment type="similarity">
    <text evidence="2">Belongs to the ABC transporter superfamily.</text>
</comment>
<dbReference type="InterPro" id="IPR003593">
    <property type="entry name" value="AAA+_ATPase"/>
</dbReference>
<dbReference type="Proteomes" id="UP000662904">
    <property type="component" value="Chromosome"/>
</dbReference>
<dbReference type="SMART" id="SM00382">
    <property type="entry name" value="AAA"/>
    <property type="match status" value="1"/>
</dbReference>
<dbReference type="Pfam" id="PF00005">
    <property type="entry name" value="ABC_tran"/>
    <property type="match status" value="1"/>
</dbReference>
<dbReference type="PROSITE" id="PS50893">
    <property type="entry name" value="ABC_TRANSPORTER_2"/>
    <property type="match status" value="1"/>
</dbReference>
<dbReference type="SUPFAM" id="SSF52540">
    <property type="entry name" value="P-loop containing nucleoside triphosphate hydrolases"/>
    <property type="match status" value="1"/>
</dbReference>
<evidence type="ECO:0000256" key="9">
    <source>
        <dbReference type="ARBA" id="ARBA00023136"/>
    </source>
</evidence>
<feature type="domain" description="ABC transporter" evidence="10">
    <location>
        <begin position="21"/>
        <end position="270"/>
    </location>
</feature>
<evidence type="ECO:0000256" key="6">
    <source>
        <dbReference type="ARBA" id="ARBA00022741"/>
    </source>
</evidence>
<gene>
    <name evidence="11" type="primary">oppD_3</name>
    <name evidence="11" type="ORF">H0A61_00938</name>
</gene>
<keyword evidence="6" id="KW-0547">Nucleotide-binding</keyword>
<keyword evidence="9" id="KW-0472">Membrane</keyword>
<keyword evidence="3" id="KW-0813">Transport</keyword>
<dbReference type="FunFam" id="3.40.50.300:FF:000016">
    <property type="entry name" value="Oligopeptide ABC transporter ATP-binding component"/>
    <property type="match status" value="1"/>
</dbReference>
<name>A0A8A0RJU1_9FIRM</name>
<dbReference type="NCBIfam" id="TIGR01727">
    <property type="entry name" value="oligo_HPY"/>
    <property type="match status" value="1"/>
</dbReference>
<evidence type="ECO:0000256" key="7">
    <source>
        <dbReference type="ARBA" id="ARBA00022840"/>
    </source>
</evidence>
<organism evidence="11 12">
    <name type="scientific">Koleobacter methoxysyntrophicus</name>
    <dbReference type="NCBI Taxonomy" id="2751313"/>
    <lineage>
        <taxon>Bacteria</taxon>
        <taxon>Bacillati</taxon>
        <taxon>Bacillota</taxon>
        <taxon>Clostridia</taxon>
        <taxon>Koleobacterales</taxon>
        <taxon>Koleobacteraceae</taxon>
        <taxon>Koleobacter</taxon>
    </lineage>
</organism>
<dbReference type="EMBL" id="CP059066">
    <property type="protein sequence ID" value="QSQ08605.1"/>
    <property type="molecule type" value="Genomic_DNA"/>
</dbReference>
<keyword evidence="12" id="KW-1185">Reference proteome</keyword>
<reference evidence="11" key="1">
    <citation type="submission" date="2020-07" db="EMBL/GenBank/DDBJ databases">
        <title>Koleobacter methoxysyntrophicus gen. nov., sp. nov., a novel anaerobic bacterium isolated from deep subsurface oil field and proposal of Koleobacterales ord. nov. in the phylum Firmicutes.</title>
        <authorList>
            <person name="Sakamoto S."/>
            <person name="Tamaki H."/>
        </authorList>
    </citation>
    <scope>NUCLEOTIDE SEQUENCE</scope>
    <source>
        <strain evidence="11">NRmbB1</strain>
    </source>
</reference>
<keyword evidence="8" id="KW-1278">Translocase</keyword>
<dbReference type="AlphaFoldDB" id="A0A8A0RJU1"/>
<dbReference type="KEGG" id="kme:H0A61_00938"/>
<keyword evidence="4" id="KW-1003">Cell membrane</keyword>
<evidence type="ECO:0000313" key="11">
    <source>
        <dbReference type="EMBL" id="QSQ08605.1"/>
    </source>
</evidence>
<dbReference type="InterPro" id="IPR027417">
    <property type="entry name" value="P-loop_NTPase"/>
</dbReference>
<dbReference type="Gene3D" id="3.40.50.300">
    <property type="entry name" value="P-loop containing nucleotide triphosphate hydrolases"/>
    <property type="match status" value="1"/>
</dbReference>
<dbReference type="RefSeq" id="WP_206708811.1">
    <property type="nucleotide sequence ID" value="NZ_CP059066.1"/>
</dbReference>